<dbReference type="Proteomes" id="UP001178508">
    <property type="component" value="Chromosome 3"/>
</dbReference>
<name>A0AAV1EVC5_XYRNO</name>
<sequence>MAILWALKWVEREKLKEVVISSDSAAALEALRADKSKACLDLVIEIQNIMCRIGSEHKVILCWVPVHPGVEGNEKVDLLAKESLLKGTGIHKPLGRVELKGLIQEGAIEEWQSGCEREAGRRRDRSVEFGLSDSPPYAGLVLDGVKTVESRWRPLLAPLENQTLAVHIAQRDWEGEEWKAVLSGPLGMNPSQINALMESGERFGRGVVAGLVDVGETWQCPISMQGEELQHLECSAVLIGLQEKHLTYLSNPRWLKEPLSTRGGRDLWTVEIPKELLP</sequence>
<protein>
    <submittedName>
        <fullName evidence="2">Protein EOLA1 isoform X1</fullName>
    </submittedName>
</protein>
<dbReference type="CDD" id="cd09276">
    <property type="entry name" value="Rnase_HI_RT_non_LTR"/>
    <property type="match status" value="1"/>
</dbReference>
<evidence type="ECO:0000259" key="1">
    <source>
        <dbReference type="PROSITE" id="PS50879"/>
    </source>
</evidence>
<dbReference type="SUPFAM" id="SSF88697">
    <property type="entry name" value="PUA domain-like"/>
    <property type="match status" value="1"/>
</dbReference>
<dbReference type="SUPFAM" id="SSF53098">
    <property type="entry name" value="Ribonuclease H-like"/>
    <property type="match status" value="1"/>
</dbReference>
<gene>
    <name evidence="2" type="ORF">XNOV1_A024118</name>
</gene>
<dbReference type="InterPro" id="IPR036397">
    <property type="entry name" value="RNaseH_sf"/>
</dbReference>
<dbReference type="InterPro" id="IPR002156">
    <property type="entry name" value="RNaseH_domain"/>
</dbReference>
<evidence type="ECO:0000313" key="2">
    <source>
        <dbReference type="EMBL" id="CAJ1052761.1"/>
    </source>
</evidence>
<feature type="domain" description="RNase H type-1" evidence="1">
    <location>
        <begin position="1"/>
        <end position="85"/>
    </location>
</feature>
<accession>A0AAV1EVC5</accession>
<dbReference type="GO" id="GO:0004523">
    <property type="term" value="F:RNA-DNA hybrid ribonuclease activity"/>
    <property type="evidence" value="ECO:0007669"/>
    <property type="project" value="InterPro"/>
</dbReference>
<dbReference type="PANTHER" id="PTHR31666">
    <property type="entry name" value="PROTEIN CXORF40A-RELATED"/>
    <property type="match status" value="1"/>
</dbReference>
<reference evidence="2" key="1">
    <citation type="submission" date="2023-08" db="EMBL/GenBank/DDBJ databases">
        <authorList>
            <person name="Alioto T."/>
            <person name="Alioto T."/>
            <person name="Gomez Garrido J."/>
        </authorList>
    </citation>
    <scope>NUCLEOTIDE SEQUENCE</scope>
</reference>
<dbReference type="InterPro" id="IPR015947">
    <property type="entry name" value="PUA-like_sf"/>
</dbReference>
<dbReference type="Gene3D" id="3.30.420.10">
    <property type="entry name" value="Ribonuclease H-like superfamily/Ribonuclease H"/>
    <property type="match status" value="1"/>
</dbReference>
<dbReference type="GO" id="GO:0003676">
    <property type="term" value="F:nucleic acid binding"/>
    <property type="evidence" value="ECO:0007669"/>
    <property type="project" value="InterPro"/>
</dbReference>
<dbReference type="InterPro" id="IPR033615">
    <property type="entry name" value="EOLA1/EOLA2"/>
</dbReference>
<dbReference type="EMBL" id="OY660866">
    <property type="protein sequence ID" value="CAJ1052761.1"/>
    <property type="molecule type" value="Genomic_DNA"/>
</dbReference>
<evidence type="ECO:0000313" key="3">
    <source>
        <dbReference type="Proteomes" id="UP001178508"/>
    </source>
</evidence>
<dbReference type="AlphaFoldDB" id="A0AAV1EVC5"/>
<keyword evidence="3" id="KW-1185">Reference proteome</keyword>
<proteinExistence type="predicted"/>
<dbReference type="PROSITE" id="PS50879">
    <property type="entry name" value="RNASE_H_1"/>
    <property type="match status" value="1"/>
</dbReference>
<organism evidence="2 3">
    <name type="scientific">Xyrichtys novacula</name>
    <name type="common">Pearly razorfish</name>
    <name type="synonym">Hemipteronotus novacula</name>
    <dbReference type="NCBI Taxonomy" id="13765"/>
    <lineage>
        <taxon>Eukaryota</taxon>
        <taxon>Metazoa</taxon>
        <taxon>Chordata</taxon>
        <taxon>Craniata</taxon>
        <taxon>Vertebrata</taxon>
        <taxon>Euteleostomi</taxon>
        <taxon>Actinopterygii</taxon>
        <taxon>Neopterygii</taxon>
        <taxon>Teleostei</taxon>
        <taxon>Neoteleostei</taxon>
        <taxon>Acanthomorphata</taxon>
        <taxon>Eupercaria</taxon>
        <taxon>Labriformes</taxon>
        <taxon>Labridae</taxon>
        <taxon>Xyrichtys</taxon>
    </lineage>
</organism>
<dbReference type="PANTHER" id="PTHR31666:SF0">
    <property type="entry name" value="PROTEIN EOLA1-RELATED"/>
    <property type="match status" value="1"/>
</dbReference>
<dbReference type="InterPro" id="IPR012337">
    <property type="entry name" value="RNaseH-like_sf"/>
</dbReference>